<sequence>MSLSACHASEPRQDELQWLRTDGNAEVVNRFYSSHTGCWPRNLTPWRIATLLLSAGFVVLAISSPMLYRRHIVKIVLPASVGRPLEPHFLKLELVPDFEPYLPNIGPPQESRCVGNILAASTWASNLGLEIAASMAEYDPASYAGTKSLHSNQPTLRGAFCGRAILSFIPDLAYVTQLILGAFQACNEEVVKGTDCGVAVLDVVQGLAEIGRFSSQLNLTCTQKVVHIFLDGDFTCSESLEGTAWNLDALGSGFSSCVFFCSKNPYIKRPSADYGACVGEITSASAYIAAASLYMTSAMNYDCPSALTPAQLSDPVEYELAHSKCARDSSAFIRTLSLASAKTASGAAHCGGFNSPCGSDISLSAAGLAGAAQLL</sequence>
<dbReference type="AlphaFoldDB" id="A0A813EKE7"/>
<name>A0A813EKE7_POLGL</name>
<evidence type="ECO:0000256" key="1">
    <source>
        <dbReference type="SAM" id="Phobius"/>
    </source>
</evidence>
<comment type="caution">
    <text evidence="2">The sequence shown here is derived from an EMBL/GenBank/DDBJ whole genome shotgun (WGS) entry which is preliminary data.</text>
</comment>
<keyword evidence="3" id="KW-1185">Reference proteome</keyword>
<dbReference type="Proteomes" id="UP000654075">
    <property type="component" value="Unassembled WGS sequence"/>
</dbReference>
<accession>A0A813EKE7</accession>
<keyword evidence="1" id="KW-1133">Transmembrane helix</keyword>
<organism evidence="2 3">
    <name type="scientific">Polarella glacialis</name>
    <name type="common">Dinoflagellate</name>
    <dbReference type="NCBI Taxonomy" id="89957"/>
    <lineage>
        <taxon>Eukaryota</taxon>
        <taxon>Sar</taxon>
        <taxon>Alveolata</taxon>
        <taxon>Dinophyceae</taxon>
        <taxon>Suessiales</taxon>
        <taxon>Suessiaceae</taxon>
        <taxon>Polarella</taxon>
    </lineage>
</organism>
<protein>
    <submittedName>
        <fullName evidence="2">Uncharacterized protein</fullName>
    </submittedName>
</protein>
<evidence type="ECO:0000313" key="2">
    <source>
        <dbReference type="EMBL" id="CAE8598152.1"/>
    </source>
</evidence>
<gene>
    <name evidence="2" type="ORF">PGLA1383_LOCUS16565</name>
</gene>
<proteinExistence type="predicted"/>
<keyword evidence="1" id="KW-0472">Membrane</keyword>
<keyword evidence="1" id="KW-0812">Transmembrane</keyword>
<dbReference type="EMBL" id="CAJNNV010010076">
    <property type="protein sequence ID" value="CAE8598152.1"/>
    <property type="molecule type" value="Genomic_DNA"/>
</dbReference>
<feature type="transmembrane region" description="Helical" evidence="1">
    <location>
        <begin position="48"/>
        <end position="68"/>
    </location>
</feature>
<evidence type="ECO:0000313" key="3">
    <source>
        <dbReference type="Proteomes" id="UP000654075"/>
    </source>
</evidence>
<reference evidence="2" key="1">
    <citation type="submission" date="2021-02" db="EMBL/GenBank/DDBJ databases">
        <authorList>
            <person name="Dougan E. K."/>
            <person name="Rhodes N."/>
            <person name="Thang M."/>
            <person name="Chan C."/>
        </authorList>
    </citation>
    <scope>NUCLEOTIDE SEQUENCE</scope>
</reference>